<dbReference type="InterPro" id="IPR045851">
    <property type="entry name" value="AMP-bd_C_sf"/>
</dbReference>
<accession>A0A1I5F009</accession>
<dbReference type="PROSITE" id="PS00455">
    <property type="entry name" value="AMP_BINDING"/>
    <property type="match status" value="1"/>
</dbReference>
<dbReference type="AlphaFoldDB" id="A0A1I5F009"/>
<dbReference type="Gene3D" id="3.30.300.30">
    <property type="match status" value="1"/>
</dbReference>
<dbReference type="InterPro" id="IPR025110">
    <property type="entry name" value="AMP-bd_C"/>
</dbReference>
<proteinExistence type="inferred from homology"/>
<protein>
    <submittedName>
        <fullName evidence="5">Long-chain acyl-CoA synthetase</fullName>
    </submittedName>
</protein>
<dbReference type="Proteomes" id="UP000199614">
    <property type="component" value="Unassembled WGS sequence"/>
</dbReference>
<evidence type="ECO:0000259" key="3">
    <source>
        <dbReference type="Pfam" id="PF00501"/>
    </source>
</evidence>
<organism evidence="5 6">
    <name type="scientific">Pseudonocardia ammonioxydans</name>
    <dbReference type="NCBI Taxonomy" id="260086"/>
    <lineage>
        <taxon>Bacteria</taxon>
        <taxon>Bacillati</taxon>
        <taxon>Actinomycetota</taxon>
        <taxon>Actinomycetes</taxon>
        <taxon>Pseudonocardiales</taxon>
        <taxon>Pseudonocardiaceae</taxon>
        <taxon>Pseudonocardia</taxon>
    </lineage>
</organism>
<dbReference type="GO" id="GO:0016878">
    <property type="term" value="F:acid-thiol ligase activity"/>
    <property type="evidence" value="ECO:0007669"/>
    <property type="project" value="UniProtKB-ARBA"/>
</dbReference>
<dbReference type="Pfam" id="PF00501">
    <property type="entry name" value="AMP-binding"/>
    <property type="match status" value="1"/>
</dbReference>
<sequence>MSAYDERPWLARYAPGRPGEISPGFDDALTMFRATVARASDRDAIRYFGRHISFGELDRLSDAFAAGLAAEGFAPGERVAIFAQNVPQFVIAQVGTWKAGGIAVSINPMNKQREVAELLADSGAAVLVCLQSLWRDVAAEVVPDSGVRTVLTTSELDLCEDTGAVVFAGVERIDCAGTLDLLTFLDRHRDTAPPAVTLRPDDVAFLTYTSGTTGPPKGAMTTHRNVVFNAHTYRDWIGIGDDDVVLGIAPLFHVTGLVGHIAVSLLAGAPLVLMYRLDPALALDTAEAEGATFTVGSITVYIAMMNAPGAEKSKLATLSKVYSGGAPIPPSTVQAFRDTFGHYIHNIYGLTETTSPSHAVPFGIEAPVDPDSGALSVGVPVYDTVVRVVDDDGHDVGVGEVGELVTAGPQVVAGYWNKPEETAAALPGGVLHTGDVGYMDAQGWFYIVDRKKDQINAGGYKIWPREVEDVLYEHPAVREAAVVGVPDEYRGETVKAFVSLKAQAQVTPEEVIAFCKERMAAYKYPRQLEILDEIPKTVSGKVLRRRLRSRD</sequence>
<dbReference type="OrthoDB" id="9803968at2"/>
<dbReference type="FunFam" id="3.30.300.30:FF:000008">
    <property type="entry name" value="2,3-dihydroxybenzoate-AMP ligase"/>
    <property type="match status" value="1"/>
</dbReference>
<dbReference type="Pfam" id="PF13193">
    <property type="entry name" value="AMP-binding_C"/>
    <property type="match status" value="1"/>
</dbReference>
<dbReference type="InterPro" id="IPR000873">
    <property type="entry name" value="AMP-dep_synth/lig_dom"/>
</dbReference>
<dbReference type="RefSeq" id="WP_093350979.1">
    <property type="nucleotide sequence ID" value="NZ_FOUY01000034.1"/>
</dbReference>
<evidence type="ECO:0000259" key="4">
    <source>
        <dbReference type="Pfam" id="PF13193"/>
    </source>
</evidence>
<reference evidence="5 6" key="1">
    <citation type="submission" date="2016-10" db="EMBL/GenBank/DDBJ databases">
        <authorList>
            <person name="de Groot N.N."/>
        </authorList>
    </citation>
    <scope>NUCLEOTIDE SEQUENCE [LARGE SCALE GENOMIC DNA]</scope>
    <source>
        <strain evidence="5 6">CGMCC 4.1877</strain>
    </source>
</reference>
<dbReference type="InterPro" id="IPR042099">
    <property type="entry name" value="ANL_N_sf"/>
</dbReference>
<dbReference type="Gene3D" id="3.40.50.12780">
    <property type="entry name" value="N-terminal domain of ligase-like"/>
    <property type="match status" value="1"/>
</dbReference>
<evidence type="ECO:0000313" key="5">
    <source>
        <dbReference type="EMBL" id="SFO17104.1"/>
    </source>
</evidence>
<evidence type="ECO:0000256" key="2">
    <source>
        <dbReference type="ARBA" id="ARBA00022598"/>
    </source>
</evidence>
<name>A0A1I5F009_PSUAM</name>
<feature type="domain" description="AMP-binding enzyme C-terminal" evidence="4">
    <location>
        <begin position="466"/>
        <end position="541"/>
    </location>
</feature>
<gene>
    <name evidence="5" type="ORF">SAMN05216207_103416</name>
</gene>
<keyword evidence="2" id="KW-0436">Ligase</keyword>
<dbReference type="InterPro" id="IPR050237">
    <property type="entry name" value="ATP-dep_AMP-bd_enzyme"/>
</dbReference>
<feature type="domain" description="AMP-dependent synthetase/ligase" evidence="3">
    <location>
        <begin position="32"/>
        <end position="416"/>
    </location>
</feature>
<dbReference type="EMBL" id="FOUY01000034">
    <property type="protein sequence ID" value="SFO17104.1"/>
    <property type="molecule type" value="Genomic_DNA"/>
</dbReference>
<dbReference type="InterPro" id="IPR020845">
    <property type="entry name" value="AMP-binding_CS"/>
</dbReference>
<dbReference type="PANTHER" id="PTHR43767">
    <property type="entry name" value="LONG-CHAIN-FATTY-ACID--COA LIGASE"/>
    <property type="match status" value="1"/>
</dbReference>
<keyword evidence="6" id="KW-1185">Reference proteome</keyword>
<dbReference type="STRING" id="260086.SAMN05216207_103416"/>
<evidence type="ECO:0000256" key="1">
    <source>
        <dbReference type="ARBA" id="ARBA00006432"/>
    </source>
</evidence>
<dbReference type="PANTHER" id="PTHR43767:SF1">
    <property type="entry name" value="NONRIBOSOMAL PEPTIDE SYNTHASE PES1 (EUROFUNG)-RELATED"/>
    <property type="match status" value="1"/>
</dbReference>
<dbReference type="SUPFAM" id="SSF56801">
    <property type="entry name" value="Acetyl-CoA synthetase-like"/>
    <property type="match status" value="1"/>
</dbReference>
<comment type="similarity">
    <text evidence="1">Belongs to the ATP-dependent AMP-binding enzyme family.</text>
</comment>
<evidence type="ECO:0000313" key="6">
    <source>
        <dbReference type="Proteomes" id="UP000199614"/>
    </source>
</evidence>